<organism evidence="9 10">
    <name type="scientific">Psittacicella hinzii</name>
    <dbReference type="NCBI Taxonomy" id="2028575"/>
    <lineage>
        <taxon>Bacteria</taxon>
        <taxon>Pseudomonadati</taxon>
        <taxon>Pseudomonadota</taxon>
        <taxon>Gammaproteobacteria</taxon>
        <taxon>Pasteurellales</taxon>
        <taxon>Psittacicellaceae</taxon>
        <taxon>Psittacicella</taxon>
    </lineage>
</organism>
<dbReference type="AlphaFoldDB" id="A0A3A1Y3L9"/>
<comment type="similarity">
    <text evidence="7">Belongs to the class I-like SAM-binding methyltransferase superfamily. C5-methyltransferase family.</text>
</comment>
<dbReference type="Gene3D" id="3.40.50.150">
    <property type="entry name" value="Vaccinia Virus protein VP39"/>
    <property type="match status" value="2"/>
</dbReference>
<dbReference type="Gene3D" id="3.90.120.10">
    <property type="entry name" value="DNA Methylase, subunit A, domain 2"/>
    <property type="match status" value="1"/>
</dbReference>
<evidence type="ECO:0000313" key="10">
    <source>
        <dbReference type="Proteomes" id="UP000265691"/>
    </source>
</evidence>
<dbReference type="PROSITE" id="PS51257">
    <property type="entry name" value="PROKAR_LIPOPROTEIN"/>
    <property type="match status" value="1"/>
</dbReference>
<dbReference type="GO" id="GO:0032259">
    <property type="term" value="P:methylation"/>
    <property type="evidence" value="ECO:0007669"/>
    <property type="project" value="UniProtKB-KW"/>
</dbReference>
<dbReference type="RefSeq" id="WP_119525460.1">
    <property type="nucleotide sequence ID" value="NZ_NRHC01000076.1"/>
</dbReference>
<dbReference type="PANTHER" id="PTHR10629:SF52">
    <property type="entry name" value="DNA (CYTOSINE-5)-METHYLTRANSFERASE 1"/>
    <property type="match status" value="1"/>
</dbReference>
<dbReference type="CDD" id="cd02440">
    <property type="entry name" value="AdoMet_MTases"/>
    <property type="match status" value="1"/>
</dbReference>
<sequence length="841" mass="96920">MIKDKPTYISLFSSAGVGCYGFKLEGFECIATNELIERRLNIQKLNQKCKFDSGYISGDIQQESTKELIHNEIAHWHKLGNDRVDVVIATPPCQGMSVANHKKSENEIERNSLIRESVNLIKDINPRFFIFENVSAFWKTGCIDNYGNVVAIGEMITRELSSKYLIHHQVINFKNYGSNSSRPRTLVIGVERKLADDISPVELMPNYTAEKTLFEVIGQMPSLNWGEYDPQDFFHSFRTYPEHMLPWIQNLAQGQSAFDNEDDTLKPHRIIDGKIVINQAKNADKYTRQVYNKVAPCIHTRNDQMASQNTLHPVDNRVFSIRELMKLMTIPESFKWLEYDLSTLNSMSLEQKQKVSKKEELNIRQSIGEAVPTTIFQQIAHNIKTQLLYPHLTLKEIKELIEQNHLDNTQALKSFILANKGKYSLATLAKIIEYANAKRQQNSAYFTNKYIVQQIFNHLPNFSKDTLEIIEPSVGSGNFLPFIFKKYADKKQVKLTLVDIDPDTIELLQLLYDQTNIPSNFTVNFVCADYMQFEHDKVDLIIGNPPFSKINGQYRASLLENNFNKESTNLAEFILEKAIKNASYVSLVMPKTILNTPEFSQTRKYLQGYNIESIIDFGEHGFKGVLVETINLVISTSTSNSSKDNEYTQVESTSLGISIKQKSSYIFDQTLPYWIIYRDQFFDQVYAKMQFDIFDPFRDRQITNSNSSLVKTDKHNIRVLKSRNIVSNNYLIDIEDYDSFIDVATLEDLAVKKYLNDTSVYLTPNMTYKPRIIQKGKGYVVNGSVAILIPKDSSIKLSQAQMEYIESDEFRHFYKIARNFQTRSLNIDKTSCYWFGINTQI</sequence>
<evidence type="ECO:0000256" key="3">
    <source>
        <dbReference type="ARBA" id="ARBA00022679"/>
    </source>
</evidence>
<dbReference type="InterPro" id="IPR002052">
    <property type="entry name" value="DNA_methylase_N6_adenine_CS"/>
</dbReference>
<evidence type="ECO:0000256" key="2">
    <source>
        <dbReference type="ARBA" id="ARBA00022603"/>
    </source>
</evidence>
<dbReference type="InterPro" id="IPR001525">
    <property type="entry name" value="C5_MeTfrase"/>
</dbReference>
<keyword evidence="4 7" id="KW-0949">S-adenosyl-L-methionine</keyword>
<dbReference type="Pfam" id="PF00145">
    <property type="entry name" value="DNA_methylase"/>
    <property type="match status" value="1"/>
</dbReference>
<comment type="catalytic activity">
    <reaction evidence="6">
        <text>a 2'-deoxycytidine in DNA + S-adenosyl-L-methionine = a 5-methyl-2'-deoxycytidine in DNA + S-adenosyl-L-homocysteine + H(+)</text>
        <dbReference type="Rhea" id="RHEA:13681"/>
        <dbReference type="Rhea" id="RHEA-COMP:11369"/>
        <dbReference type="Rhea" id="RHEA-COMP:11370"/>
        <dbReference type="ChEBI" id="CHEBI:15378"/>
        <dbReference type="ChEBI" id="CHEBI:57856"/>
        <dbReference type="ChEBI" id="CHEBI:59789"/>
        <dbReference type="ChEBI" id="CHEBI:85452"/>
        <dbReference type="ChEBI" id="CHEBI:85454"/>
        <dbReference type="EC" id="2.1.1.37"/>
    </reaction>
</comment>
<name>A0A3A1Y3L9_9GAMM</name>
<dbReference type="Pfam" id="PF07669">
    <property type="entry name" value="Eco57I"/>
    <property type="match status" value="1"/>
</dbReference>
<dbReference type="InterPro" id="IPR011639">
    <property type="entry name" value="MethylTrfase_TaqI-like_dom"/>
</dbReference>
<keyword evidence="10" id="KW-1185">Reference proteome</keyword>
<dbReference type="PRINTS" id="PR00507">
    <property type="entry name" value="N12N6MTFRASE"/>
</dbReference>
<dbReference type="InterPro" id="IPR050390">
    <property type="entry name" value="C5-Methyltransferase"/>
</dbReference>
<dbReference type="PROSITE" id="PS00092">
    <property type="entry name" value="N6_MTASE"/>
    <property type="match status" value="1"/>
</dbReference>
<feature type="active site" evidence="7">
    <location>
        <position position="93"/>
    </location>
</feature>
<dbReference type="InterPro" id="IPR018117">
    <property type="entry name" value="C5_DNA_meth_AS"/>
</dbReference>
<evidence type="ECO:0000259" key="8">
    <source>
        <dbReference type="Pfam" id="PF07669"/>
    </source>
</evidence>
<dbReference type="OrthoDB" id="9782445at2"/>
<protein>
    <recommendedName>
        <fullName evidence="1">DNA (cytosine-5-)-methyltransferase</fullName>
        <ecNumber evidence="1">2.1.1.37</ecNumber>
    </recommendedName>
</protein>
<comment type="caution">
    <text evidence="9">The sequence shown here is derived from an EMBL/GenBank/DDBJ whole genome shotgun (WGS) entry which is preliminary data.</text>
</comment>
<dbReference type="PROSITE" id="PS51679">
    <property type="entry name" value="SAM_MT_C5"/>
    <property type="match status" value="1"/>
</dbReference>
<proteinExistence type="inferred from homology"/>
<feature type="domain" description="Type II methyltransferase M.TaqI-like" evidence="8">
    <location>
        <begin position="521"/>
        <end position="619"/>
    </location>
</feature>
<evidence type="ECO:0000256" key="6">
    <source>
        <dbReference type="ARBA" id="ARBA00047422"/>
    </source>
</evidence>
<dbReference type="GO" id="GO:0009307">
    <property type="term" value="P:DNA restriction-modification system"/>
    <property type="evidence" value="ECO:0007669"/>
    <property type="project" value="UniProtKB-KW"/>
</dbReference>
<dbReference type="InterPro" id="IPR029063">
    <property type="entry name" value="SAM-dependent_MTases_sf"/>
</dbReference>
<keyword evidence="2 7" id="KW-0489">Methyltransferase</keyword>
<dbReference type="PROSITE" id="PS00094">
    <property type="entry name" value="C5_MTASE_1"/>
    <property type="match status" value="1"/>
</dbReference>
<dbReference type="GO" id="GO:0003886">
    <property type="term" value="F:DNA (cytosine-5-)-methyltransferase activity"/>
    <property type="evidence" value="ECO:0007669"/>
    <property type="project" value="UniProtKB-EC"/>
</dbReference>
<keyword evidence="5" id="KW-0680">Restriction system</keyword>
<dbReference type="GO" id="GO:0009007">
    <property type="term" value="F:site-specific DNA-methyltransferase (adenine-specific) activity"/>
    <property type="evidence" value="ECO:0007669"/>
    <property type="project" value="UniProtKB-EC"/>
</dbReference>
<dbReference type="EC" id="2.1.1.37" evidence="1"/>
<dbReference type="PANTHER" id="PTHR10629">
    <property type="entry name" value="CYTOSINE-SPECIFIC METHYLTRANSFERASE"/>
    <property type="match status" value="1"/>
</dbReference>
<evidence type="ECO:0000256" key="5">
    <source>
        <dbReference type="ARBA" id="ARBA00022747"/>
    </source>
</evidence>
<dbReference type="SUPFAM" id="SSF53335">
    <property type="entry name" value="S-adenosyl-L-methionine-dependent methyltransferases"/>
    <property type="match status" value="2"/>
</dbReference>
<accession>A0A3A1Y3L9</accession>
<evidence type="ECO:0000256" key="1">
    <source>
        <dbReference type="ARBA" id="ARBA00011975"/>
    </source>
</evidence>
<evidence type="ECO:0000256" key="4">
    <source>
        <dbReference type="ARBA" id="ARBA00022691"/>
    </source>
</evidence>
<reference evidence="9 10" key="1">
    <citation type="submission" date="2017-08" db="EMBL/GenBank/DDBJ databases">
        <title>Reclassification of Bisgaard taxon 37 and 44.</title>
        <authorList>
            <person name="Christensen H."/>
        </authorList>
    </citation>
    <scope>NUCLEOTIDE SEQUENCE [LARGE SCALE GENOMIC DNA]</scope>
    <source>
        <strain evidence="9 10">B96_3</strain>
    </source>
</reference>
<evidence type="ECO:0000313" key="9">
    <source>
        <dbReference type="EMBL" id="RIY31846.1"/>
    </source>
</evidence>
<dbReference type="GO" id="GO:0003676">
    <property type="term" value="F:nucleic acid binding"/>
    <property type="evidence" value="ECO:0007669"/>
    <property type="project" value="InterPro"/>
</dbReference>
<evidence type="ECO:0000256" key="7">
    <source>
        <dbReference type="PROSITE-ProRule" id="PRU01016"/>
    </source>
</evidence>
<gene>
    <name evidence="9" type="ORF">CKF54_05995</name>
</gene>
<keyword evidence="3 7" id="KW-0808">Transferase</keyword>
<dbReference type="EMBL" id="NRHC01000076">
    <property type="protein sequence ID" value="RIY31846.1"/>
    <property type="molecule type" value="Genomic_DNA"/>
</dbReference>
<dbReference type="Proteomes" id="UP000265691">
    <property type="component" value="Unassembled WGS sequence"/>
</dbReference>